<sequence length="262" mass="30613">MAECRAEVRVDVNAEYTYEIPQTEENTNDPSPEHVEEADNFRITASETTAGEKIVKIPVNTIQGEKYLPYQKFKPNLEIPASIVNVENSECYTTIINSSDNEQYFDIKTPMEADDFEIPTNEAQMPNFDEAQINRYLNENVNQLRLNHLNNKEKKTIKDLYFKYKDILYNEKMPLTFNKANQQQIKVKDGTMPTYTKSYRYPHIHKEEVRKQTYEKPFEKIHIDTFSVQNSDFLTIVDAFTKIGQAYHIEGKTAIEIFKPIT</sequence>
<organism evidence="1 2">
    <name type="scientific">Popillia japonica</name>
    <name type="common">Japanese beetle</name>
    <dbReference type="NCBI Taxonomy" id="7064"/>
    <lineage>
        <taxon>Eukaryota</taxon>
        <taxon>Metazoa</taxon>
        <taxon>Ecdysozoa</taxon>
        <taxon>Arthropoda</taxon>
        <taxon>Hexapoda</taxon>
        <taxon>Insecta</taxon>
        <taxon>Pterygota</taxon>
        <taxon>Neoptera</taxon>
        <taxon>Endopterygota</taxon>
        <taxon>Coleoptera</taxon>
        <taxon>Polyphaga</taxon>
        <taxon>Scarabaeiformia</taxon>
        <taxon>Scarabaeidae</taxon>
        <taxon>Rutelinae</taxon>
        <taxon>Popillia</taxon>
    </lineage>
</organism>
<dbReference type="Proteomes" id="UP001458880">
    <property type="component" value="Unassembled WGS sequence"/>
</dbReference>
<comment type="caution">
    <text evidence="1">The sequence shown here is derived from an EMBL/GenBank/DDBJ whole genome shotgun (WGS) entry which is preliminary data.</text>
</comment>
<dbReference type="EMBL" id="JASPKY010000178">
    <property type="protein sequence ID" value="KAK9727466.1"/>
    <property type="molecule type" value="Genomic_DNA"/>
</dbReference>
<gene>
    <name evidence="1" type="ORF">QE152_g19093</name>
</gene>
<protein>
    <submittedName>
        <fullName evidence="1">Uncharacterized protein</fullName>
    </submittedName>
</protein>
<keyword evidence="2" id="KW-1185">Reference proteome</keyword>
<dbReference type="AlphaFoldDB" id="A0AAW1L310"/>
<evidence type="ECO:0000313" key="1">
    <source>
        <dbReference type="EMBL" id="KAK9727466.1"/>
    </source>
</evidence>
<name>A0AAW1L310_POPJA</name>
<proteinExistence type="predicted"/>
<evidence type="ECO:0000313" key="2">
    <source>
        <dbReference type="Proteomes" id="UP001458880"/>
    </source>
</evidence>
<reference evidence="1 2" key="1">
    <citation type="journal article" date="2024" name="BMC Genomics">
        <title>De novo assembly and annotation of Popillia japonica's genome with initial clues to its potential as an invasive pest.</title>
        <authorList>
            <person name="Cucini C."/>
            <person name="Boschi S."/>
            <person name="Funari R."/>
            <person name="Cardaioli E."/>
            <person name="Iannotti N."/>
            <person name="Marturano G."/>
            <person name="Paoli F."/>
            <person name="Bruttini M."/>
            <person name="Carapelli A."/>
            <person name="Frati F."/>
            <person name="Nardi F."/>
        </authorList>
    </citation>
    <scope>NUCLEOTIDE SEQUENCE [LARGE SCALE GENOMIC DNA]</scope>
    <source>
        <strain evidence="1">DMR45628</strain>
    </source>
</reference>
<accession>A0AAW1L310</accession>